<dbReference type="Gene3D" id="1.10.560.10">
    <property type="entry name" value="GroEL-like equatorial domain"/>
    <property type="match status" value="1"/>
</dbReference>
<name>A0A0L0TE13_ALLM3</name>
<dbReference type="Pfam" id="PF00118">
    <property type="entry name" value="Cpn60_TCP1"/>
    <property type="match status" value="1"/>
</dbReference>
<accession>A0A0L0TE13</accession>
<reference evidence="3" key="2">
    <citation type="submission" date="2009-11" db="EMBL/GenBank/DDBJ databases">
        <title>The Genome Sequence of Allomyces macrogynus strain ATCC 38327.</title>
        <authorList>
            <consortium name="The Broad Institute Genome Sequencing Platform"/>
            <person name="Russ C."/>
            <person name="Cuomo C."/>
            <person name="Shea T."/>
            <person name="Young S.K."/>
            <person name="Zeng Q."/>
            <person name="Koehrsen M."/>
            <person name="Haas B."/>
            <person name="Borodovsky M."/>
            <person name="Guigo R."/>
            <person name="Alvarado L."/>
            <person name="Berlin A."/>
            <person name="Borenstein D."/>
            <person name="Chen Z."/>
            <person name="Engels R."/>
            <person name="Freedman E."/>
            <person name="Gellesch M."/>
            <person name="Goldberg J."/>
            <person name="Griggs A."/>
            <person name="Gujja S."/>
            <person name="Heiman D."/>
            <person name="Hepburn T."/>
            <person name="Howarth C."/>
            <person name="Jen D."/>
            <person name="Larson L."/>
            <person name="Lewis B."/>
            <person name="Mehta T."/>
            <person name="Park D."/>
            <person name="Pearson M."/>
            <person name="Roberts A."/>
            <person name="Saif S."/>
            <person name="Shenoy N."/>
            <person name="Sisk P."/>
            <person name="Stolte C."/>
            <person name="Sykes S."/>
            <person name="Walk T."/>
            <person name="White J."/>
            <person name="Yandava C."/>
            <person name="Burger G."/>
            <person name="Gray M.W."/>
            <person name="Holland P.W.H."/>
            <person name="King N."/>
            <person name="Lang F.B.F."/>
            <person name="Roger A.J."/>
            <person name="Ruiz-Trillo I."/>
            <person name="Lander E."/>
            <person name="Nusbaum C."/>
        </authorList>
    </citation>
    <scope>NUCLEOTIDE SEQUENCE [LARGE SCALE GENOMIC DNA]</scope>
    <source>
        <strain evidence="3">ATCC 38327</strain>
    </source>
</reference>
<feature type="compositionally biased region" description="Low complexity" evidence="1">
    <location>
        <begin position="80"/>
        <end position="102"/>
    </location>
</feature>
<dbReference type="GO" id="GO:0005524">
    <property type="term" value="F:ATP binding"/>
    <property type="evidence" value="ECO:0007669"/>
    <property type="project" value="InterPro"/>
</dbReference>
<evidence type="ECO:0000313" key="2">
    <source>
        <dbReference type="EMBL" id="KNE72921.1"/>
    </source>
</evidence>
<dbReference type="EMBL" id="GG745385">
    <property type="protein sequence ID" value="KNE72921.1"/>
    <property type="molecule type" value="Genomic_DNA"/>
</dbReference>
<feature type="compositionally biased region" description="Low complexity" evidence="1">
    <location>
        <begin position="112"/>
        <end position="125"/>
    </location>
</feature>
<dbReference type="VEuPathDB" id="FungiDB:AMAG_20635"/>
<reference evidence="2 3" key="1">
    <citation type="submission" date="2009-11" db="EMBL/GenBank/DDBJ databases">
        <title>Annotation of Allomyces macrogynus ATCC 38327.</title>
        <authorList>
            <consortium name="The Broad Institute Genome Sequencing Platform"/>
            <person name="Russ C."/>
            <person name="Cuomo C."/>
            <person name="Burger G."/>
            <person name="Gray M.W."/>
            <person name="Holland P.W.H."/>
            <person name="King N."/>
            <person name="Lang F.B.F."/>
            <person name="Roger A.J."/>
            <person name="Ruiz-Trillo I."/>
            <person name="Young S.K."/>
            <person name="Zeng Q."/>
            <person name="Gargeya S."/>
            <person name="Fitzgerald M."/>
            <person name="Haas B."/>
            <person name="Abouelleil A."/>
            <person name="Alvarado L."/>
            <person name="Arachchi H.M."/>
            <person name="Berlin A."/>
            <person name="Chapman S.B."/>
            <person name="Gearin G."/>
            <person name="Goldberg J."/>
            <person name="Griggs A."/>
            <person name="Gujja S."/>
            <person name="Hansen M."/>
            <person name="Heiman D."/>
            <person name="Howarth C."/>
            <person name="Larimer J."/>
            <person name="Lui A."/>
            <person name="MacDonald P.J.P."/>
            <person name="McCowen C."/>
            <person name="Montmayeur A."/>
            <person name="Murphy C."/>
            <person name="Neiman D."/>
            <person name="Pearson M."/>
            <person name="Priest M."/>
            <person name="Roberts A."/>
            <person name="Saif S."/>
            <person name="Shea T."/>
            <person name="Sisk P."/>
            <person name="Stolte C."/>
            <person name="Sykes S."/>
            <person name="Wortman J."/>
            <person name="Nusbaum C."/>
            <person name="Birren B."/>
        </authorList>
    </citation>
    <scope>NUCLEOTIDE SEQUENCE [LARGE SCALE GENOMIC DNA]</scope>
    <source>
        <strain evidence="2 3">ATCC 38327</strain>
    </source>
</reference>
<keyword evidence="3" id="KW-1185">Reference proteome</keyword>
<proteinExistence type="predicted"/>
<dbReference type="InterPro" id="IPR002423">
    <property type="entry name" value="Cpn60/GroEL/TCP-1"/>
</dbReference>
<sequence>MTGSTTSTQAALPAPPAAAAAAQPHVTPSPALALVLSSDAAFLVDRPVRRSAAQRALLGSMPSPRAVRQVAGWLVGSSSSAATTSSSAAPATATTGRARAGSVDSVASSDEGGNATTAAPAAPGAPAWTVSASAQSFPLVLRFADARDAHRFLESLQTRGAPAPSPIQAGAPDAKKALKAMGLDLIKGETRDNVKAGVLEPAMSKIKSLKAATEAAISILRIDDMIKLMPAQQEGEDPHAGLH</sequence>
<dbReference type="Proteomes" id="UP000054350">
    <property type="component" value="Unassembled WGS sequence"/>
</dbReference>
<feature type="region of interest" description="Disordered" evidence="1">
    <location>
        <begin position="80"/>
        <end position="125"/>
    </location>
</feature>
<dbReference type="InterPro" id="IPR027413">
    <property type="entry name" value="GROEL-like_equatorial_sf"/>
</dbReference>
<evidence type="ECO:0000256" key="1">
    <source>
        <dbReference type="SAM" id="MobiDB-lite"/>
    </source>
</evidence>
<organism evidence="2 3">
    <name type="scientific">Allomyces macrogynus (strain ATCC 38327)</name>
    <name type="common">Allomyces javanicus var. macrogynus</name>
    <dbReference type="NCBI Taxonomy" id="578462"/>
    <lineage>
        <taxon>Eukaryota</taxon>
        <taxon>Fungi</taxon>
        <taxon>Fungi incertae sedis</taxon>
        <taxon>Blastocladiomycota</taxon>
        <taxon>Blastocladiomycetes</taxon>
        <taxon>Blastocladiales</taxon>
        <taxon>Blastocladiaceae</taxon>
        <taxon>Allomyces</taxon>
    </lineage>
</organism>
<dbReference type="OrthoDB" id="10248520at2759"/>
<protein>
    <submittedName>
        <fullName evidence="2">T-complex protein 1 subunit alpha</fullName>
    </submittedName>
</protein>
<dbReference type="AlphaFoldDB" id="A0A0L0TE13"/>
<dbReference type="STRING" id="578462.A0A0L0TE13"/>
<dbReference type="eggNOG" id="KOG0360">
    <property type="taxonomic scope" value="Eukaryota"/>
</dbReference>
<evidence type="ECO:0000313" key="3">
    <source>
        <dbReference type="Proteomes" id="UP000054350"/>
    </source>
</evidence>
<gene>
    <name evidence="2" type="ORF">AMAG_20635</name>
</gene>
<dbReference type="SUPFAM" id="SSF48592">
    <property type="entry name" value="GroEL equatorial domain-like"/>
    <property type="match status" value="1"/>
</dbReference>